<comment type="caution">
    <text evidence="4">Lacks conserved residue(s) required for the propagation of feature annotation.</text>
</comment>
<comment type="function">
    <text evidence="4">Involved in the third step of the chorismate pathway, which leads to the biosynthesis of aromatic amino acids. Catalyzes the cis-dehydration of 3-dehydroquinate (DHQ) and introduces the first double bond of the aromatic ring to yield 3-dehydroshikimate.</text>
</comment>
<evidence type="ECO:0000256" key="3">
    <source>
        <dbReference type="ARBA" id="ARBA00023270"/>
    </source>
</evidence>
<dbReference type="AlphaFoldDB" id="A0A133UUG0"/>
<keyword evidence="6" id="KW-1185">Reference proteome</keyword>
<protein>
    <recommendedName>
        <fullName evidence="4">3-dehydroquinate dehydratase</fullName>
        <shortName evidence="4">3-dehydroquinase</shortName>
        <ecNumber evidence="4">4.2.1.10</ecNumber>
    </recommendedName>
    <alternativeName>
        <fullName evidence="4">Type I DHQase</fullName>
    </alternativeName>
    <alternativeName>
        <fullName evidence="4">Type I dehydroquinase</fullName>
        <shortName evidence="4">DHQ1</shortName>
    </alternativeName>
</protein>
<evidence type="ECO:0000256" key="1">
    <source>
        <dbReference type="ARBA" id="ARBA00001864"/>
    </source>
</evidence>
<dbReference type="PANTHER" id="PTHR43699">
    <property type="entry name" value="3-DEHYDROQUINATE DEHYDRATASE"/>
    <property type="match status" value="1"/>
</dbReference>
<dbReference type="EC" id="4.2.1.10" evidence="4"/>
<gene>
    <name evidence="4" type="primary">aroD</name>
    <name evidence="5" type="ORF">AKJ37_02335</name>
</gene>
<dbReference type="HAMAP" id="MF_00214">
    <property type="entry name" value="AroD"/>
    <property type="match status" value="1"/>
</dbReference>
<proteinExistence type="inferred from homology"/>
<dbReference type="Proteomes" id="UP000070463">
    <property type="component" value="Unassembled WGS sequence"/>
</dbReference>
<dbReference type="EMBL" id="LHXR01000020">
    <property type="protein sequence ID" value="KXA97770.1"/>
    <property type="molecule type" value="Genomic_DNA"/>
</dbReference>
<dbReference type="InterPro" id="IPR013785">
    <property type="entry name" value="Aldolase_TIM"/>
</dbReference>
<feature type="binding site" evidence="4">
    <location>
        <begin position="17"/>
        <end position="19"/>
    </location>
    <ligand>
        <name>3-dehydroquinate</name>
        <dbReference type="ChEBI" id="CHEBI:32364"/>
    </ligand>
</feature>
<dbReference type="InterPro" id="IPR050146">
    <property type="entry name" value="Type-I_3-dehydroquinase"/>
</dbReference>
<evidence type="ECO:0000313" key="5">
    <source>
        <dbReference type="EMBL" id="KXA97770.1"/>
    </source>
</evidence>
<dbReference type="NCBIfam" id="TIGR01093">
    <property type="entry name" value="aroD"/>
    <property type="match status" value="1"/>
</dbReference>
<comment type="subunit">
    <text evidence="4">Homodimer.</text>
</comment>
<dbReference type="InterPro" id="IPR001381">
    <property type="entry name" value="DHquinase_I"/>
</dbReference>
<feature type="active site" description="Proton donor/acceptor" evidence="4">
    <location>
        <position position="104"/>
    </location>
</feature>
<keyword evidence="2 4" id="KW-0456">Lyase</keyword>
<keyword evidence="3 4" id="KW-0704">Schiff base</keyword>
<accession>A0A133UUG0</accession>
<sequence>MKNGLKKAINQSADLAELRLDKLEELSNWQDLLKMDIPIIATNRAKREGGYFKGSESERIEILLDAIDYGAFCVDIEFSTPDDKRKKIIEASEKKNVDVILSYHDFEKVSPAHELLDKAKEMSDSGCNFVKIVGFSNDFQESLEMLKFLIEFKEETDFPTIAFAMGEKGEFTRFTAPLLGSSITYTSVGRKTAPGQLDTSTVRKILDKYRY</sequence>
<dbReference type="PANTHER" id="PTHR43699:SF1">
    <property type="entry name" value="3-DEHYDROQUINATE DEHYDRATASE"/>
    <property type="match status" value="1"/>
</dbReference>
<dbReference type="GO" id="GO:0009073">
    <property type="term" value="P:aromatic amino acid family biosynthetic process"/>
    <property type="evidence" value="ECO:0007669"/>
    <property type="project" value="UniProtKB-KW"/>
</dbReference>
<feature type="active site" description="Schiff-base intermediate with substrate" evidence="4">
    <location>
        <position position="131"/>
    </location>
</feature>
<dbReference type="CDD" id="cd00502">
    <property type="entry name" value="DHQase_I"/>
    <property type="match status" value="1"/>
</dbReference>
<dbReference type="GO" id="GO:0008652">
    <property type="term" value="P:amino acid biosynthetic process"/>
    <property type="evidence" value="ECO:0007669"/>
    <property type="project" value="UniProtKB-KW"/>
</dbReference>
<dbReference type="GO" id="GO:0046279">
    <property type="term" value="P:3,4-dihydroxybenzoate biosynthetic process"/>
    <property type="evidence" value="ECO:0007669"/>
    <property type="project" value="TreeGrafter"/>
</dbReference>
<comment type="caution">
    <text evidence="5">The sequence shown here is derived from an EMBL/GenBank/DDBJ whole genome shotgun (WGS) entry which is preliminary data.</text>
</comment>
<dbReference type="SUPFAM" id="SSF51569">
    <property type="entry name" value="Aldolase"/>
    <property type="match status" value="1"/>
</dbReference>
<feature type="binding site" evidence="4">
    <location>
        <position position="173"/>
    </location>
    <ligand>
        <name>3-dehydroquinate</name>
        <dbReference type="ChEBI" id="CHEBI:32364"/>
    </ligand>
</feature>
<feature type="binding site" evidence="4">
    <location>
        <position position="44"/>
    </location>
    <ligand>
        <name>3-dehydroquinate</name>
        <dbReference type="ChEBI" id="CHEBI:32364"/>
    </ligand>
</feature>
<evidence type="ECO:0000256" key="4">
    <source>
        <dbReference type="HAMAP-Rule" id="MF_00214"/>
    </source>
</evidence>
<name>A0A133UUG0_9EURY</name>
<keyword evidence="4" id="KW-0028">Amino-acid biosynthesis</keyword>
<feature type="binding site" evidence="4">
    <location>
        <position position="196"/>
    </location>
    <ligand>
        <name>3-dehydroquinate</name>
        <dbReference type="ChEBI" id="CHEBI:32364"/>
    </ligand>
</feature>
<keyword evidence="4" id="KW-0057">Aromatic amino acid biosynthesis</keyword>
<comment type="similarity">
    <text evidence="4">Belongs to the type-I 3-dehydroquinase family.</text>
</comment>
<comment type="pathway">
    <text evidence="4">Metabolic intermediate biosynthesis; chorismate biosynthesis; chorismate from D-erythrose 4-phosphate and phosphoenolpyruvate: step 3/7.</text>
</comment>
<dbReference type="UniPathway" id="UPA00053">
    <property type="reaction ID" value="UER00086"/>
</dbReference>
<dbReference type="GO" id="GO:0009423">
    <property type="term" value="P:chorismate biosynthetic process"/>
    <property type="evidence" value="ECO:0007669"/>
    <property type="project" value="UniProtKB-UniRule"/>
</dbReference>
<dbReference type="GO" id="GO:0003855">
    <property type="term" value="F:3-dehydroquinate dehydratase activity"/>
    <property type="evidence" value="ECO:0007669"/>
    <property type="project" value="UniProtKB-UniRule"/>
</dbReference>
<organism evidence="5 6">
    <name type="scientific">candidate division MSBL1 archaeon SCGC-AAA259I09</name>
    <dbReference type="NCBI Taxonomy" id="1698267"/>
    <lineage>
        <taxon>Archaea</taxon>
        <taxon>Methanobacteriati</taxon>
        <taxon>Methanobacteriota</taxon>
        <taxon>candidate division MSBL1</taxon>
    </lineage>
</organism>
<dbReference type="Pfam" id="PF01487">
    <property type="entry name" value="DHquinase_I"/>
    <property type="match status" value="1"/>
</dbReference>
<feature type="binding site" evidence="4">
    <location>
        <position position="192"/>
    </location>
    <ligand>
        <name>3-dehydroquinate</name>
        <dbReference type="ChEBI" id="CHEBI:32364"/>
    </ligand>
</feature>
<dbReference type="Gene3D" id="3.20.20.70">
    <property type="entry name" value="Aldolase class I"/>
    <property type="match status" value="1"/>
</dbReference>
<comment type="catalytic activity">
    <reaction evidence="1 4">
        <text>3-dehydroquinate = 3-dehydroshikimate + H2O</text>
        <dbReference type="Rhea" id="RHEA:21096"/>
        <dbReference type="ChEBI" id="CHEBI:15377"/>
        <dbReference type="ChEBI" id="CHEBI:16630"/>
        <dbReference type="ChEBI" id="CHEBI:32364"/>
        <dbReference type="EC" id="4.2.1.10"/>
    </reaction>
</comment>
<evidence type="ECO:0000256" key="2">
    <source>
        <dbReference type="ARBA" id="ARBA00023239"/>
    </source>
</evidence>
<reference evidence="5 6" key="1">
    <citation type="journal article" date="2016" name="Sci. Rep.">
        <title>Metabolic traits of an uncultured archaeal lineage -MSBL1- from brine pools of the Red Sea.</title>
        <authorList>
            <person name="Mwirichia R."/>
            <person name="Alam I."/>
            <person name="Rashid M."/>
            <person name="Vinu M."/>
            <person name="Ba-Alawi W."/>
            <person name="Anthony Kamau A."/>
            <person name="Kamanda Ngugi D."/>
            <person name="Goker M."/>
            <person name="Klenk H.P."/>
            <person name="Bajic V."/>
            <person name="Stingl U."/>
        </authorList>
    </citation>
    <scope>NUCLEOTIDE SEQUENCE [LARGE SCALE GENOMIC DNA]</scope>
    <source>
        <strain evidence="5">SCGC-AAA259I09</strain>
    </source>
</reference>
<evidence type="ECO:0000313" key="6">
    <source>
        <dbReference type="Proteomes" id="UP000070463"/>
    </source>
</evidence>